<dbReference type="Gene3D" id="1.10.3450.10">
    <property type="entry name" value="TTHA0068-like"/>
    <property type="match status" value="1"/>
</dbReference>
<name>A0A9X4RL46_9BACT</name>
<sequence>MNSPRFEPFQDRLSRDIRNELSASLPLALAQNDLAPARAVAARYLHQDLAPPYVAYIETRLAGYAKALAMITQLPAETALAKALVFWDLGLFFEVHEILEQAWHGARGTEKEMLQAMIRAAGFYIKGEYGYNEAGAKMAARAVAALEKNRQACTGFELDTLLERLRNLDPNPPKLMRS</sequence>
<dbReference type="InterPro" id="IPR005500">
    <property type="entry name" value="DUF309"/>
</dbReference>
<gene>
    <name evidence="1" type="ORF">OLX77_05865</name>
</gene>
<dbReference type="InterPro" id="IPR023203">
    <property type="entry name" value="TTHA0068_sf"/>
</dbReference>
<keyword evidence="2" id="KW-1185">Reference proteome</keyword>
<comment type="caution">
    <text evidence="1">The sequence shown here is derived from an EMBL/GenBank/DDBJ whole genome shotgun (WGS) entry which is preliminary data.</text>
</comment>
<accession>A0A9X4RL46</accession>
<dbReference type="Pfam" id="PF03745">
    <property type="entry name" value="DUF309"/>
    <property type="match status" value="1"/>
</dbReference>
<dbReference type="SUPFAM" id="SSF140663">
    <property type="entry name" value="TTHA0068-like"/>
    <property type="match status" value="1"/>
</dbReference>
<proteinExistence type="predicted"/>
<reference evidence="1" key="1">
    <citation type="journal article" date="2022" name="bioRxiv">
        <title>Thiovibrio frasassiensisgen. nov., sp. nov., an autotrophic, elemental sulfur disproportionating bacterium isolated from sulfidic karst sediment, and proposal of Thiovibrionaceae fam. nov.</title>
        <authorList>
            <person name="Aronson H."/>
            <person name="Thomas C."/>
            <person name="Bhattacharyya M."/>
            <person name="Eckstein S."/>
            <person name="Jensen S."/>
            <person name="Barco R."/>
            <person name="Macalady J."/>
            <person name="Amend J."/>
        </authorList>
    </citation>
    <scope>NUCLEOTIDE SEQUENCE</scope>
    <source>
        <strain evidence="1">RS19-109</strain>
    </source>
</reference>
<evidence type="ECO:0000313" key="1">
    <source>
        <dbReference type="EMBL" id="MDG4475686.1"/>
    </source>
</evidence>
<dbReference type="EMBL" id="JAPHEH010000001">
    <property type="protein sequence ID" value="MDG4475686.1"/>
    <property type="molecule type" value="Genomic_DNA"/>
</dbReference>
<protein>
    <submittedName>
        <fullName evidence="1">DUF309 domain-containing protein</fullName>
    </submittedName>
</protein>
<dbReference type="RefSeq" id="WP_307632659.1">
    <property type="nucleotide sequence ID" value="NZ_JAPHEH010000001.1"/>
</dbReference>
<dbReference type="AlphaFoldDB" id="A0A9X4RL46"/>
<organism evidence="1 2">
    <name type="scientific">Thiovibrio frasassiensis</name>
    <dbReference type="NCBI Taxonomy" id="2984131"/>
    <lineage>
        <taxon>Bacteria</taxon>
        <taxon>Pseudomonadati</taxon>
        <taxon>Thermodesulfobacteriota</taxon>
        <taxon>Desulfobulbia</taxon>
        <taxon>Desulfobulbales</taxon>
        <taxon>Thiovibrionaceae</taxon>
        <taxon>Thiovibrio</taxon>
    </lineage>
</organism>
<evidence type="ECO:0000313" key="2">
    <source>
        <dbReference type="Proteomes" id="UP001154240"/>
    </source>
</evidence>
<dbReference type="Proteomes" id="UP001154240">
    <property type="component" value="Unassembled WGS sequence"/>
</dbReference>
<reference evidence="1" key="2">
    <citation type="submission" date="2022-10" db="EMBL/GenBank/DDBJ databases">
        <authorList>
            <person name="Aronson H.S."/>
        </authorList>
    </citation>
    <scope>NUCLEOTIDE SEQUENCE</scope>
    <source>
        <strain evidence="1">RS19-109</strain>
    </source>
</reference>